<evidence type="ECO:0000313" key="9">
    <source>
        <dbReference type="EMBL" id="MDR7378046.1"/>
    </source>
</evidence>
<keyword evidence="10" id="KW-1185">Reference proteome</keyword>
<feature type="domain" description="HAMP" evidence="8">
    <location>
        <begin position="213"/>
        <end position="266"/>
    </location>
</feature>
<dbReference type="SUPFAM" id="SSF58104">
    <property type="entry name" value="Methyl-accepting chemotaxis protein (MCP) signaling domain"/>
    <property type="match status" value="1"/>
</dbReference>
<evidence type="ECO:0000256" key="4">
    <source>
        <dbReference type="SAM" id="Coils"/>
    </source>
</evidence>
<dbReference type="InterPro" id="IPR024478">
    <property type="entry name" value="HlyB_4HB_MCP"/>
</dbReference>
<dbReference type="InterPro" id="IPR004090">
    <property type="entry name" value="Chemotax_Me-accpt_rcpt"/>
</dbReference>
<evidence type="ECO:0000256" key="6">
    <source>
        <dbReference type="SAM" id="Phobius"/>
    </source>
</evidence>
<evidence type="ECO:0000259" key="8">
    <source>
        <dbReference type="PROSITE" id="PS50885"/>
    </source>
</evidence>
<dbReference type="Gene3D" id="1.10.287.950">
    <property type="entry name" value="Methyl-accepting chemotaxis protein"/>
    <property type="match status" value="1"/>
</dbReference>
<dbReference type="Proteomes" id="UP001180487">
    <property type="component" value="Unassembled WGS sequence"/>
</dbReference>
<organism evidence="9 10">
    <name type="scientific">Rhodoferax ferrireducens</name>
    <dbReference type="NCBI Taxonomy" id="192843"/>
    <lineage>
        <taxon>Bacteria</taxon>
        <taxon>Pseudomonadati</taxon>
        <taxon>Pseudomonadota</taxon>
        <taxon>Betaproteobacteria</taxon>
        <taxon>Burkholderiales</taxon>
        <taxon>Comamonadaceae</taxon>
        <taxon>Rhodoferax</taxon>
    </lineage>
</organism>
<proteinExistence type="inferred from homology"/>
<accession>A0ABU2C9S6</accession>
<feature type="coiled-coil region" evidence="4">
    <location>
        <begin position="290"/>
        <end position="327"/>
    </location>
</feature>
<feature type="transmembrane region" description="Helical" evidence="6">
    <location>
        <begin position="192"/>
        <end position="211"/>
    </location>
</feature>
<keyword evidence="6" id="KW-1133">Transmembrane helix</keyword>
<dbReference type="PROSITE" id="PS50111">
    <property type="entry name" value="CHEMOTAXIS_TRANSDUC_2"/>
    <property type="match status" value="1"/>
</dbReference>
<comment type="caution">
    <text evidence="9">The sequence shown here is derived from an EMBL/GenBank/DDBJ whole genome shotgun (WGS) entry which is preliminary data.</text>
</comment>
<evidence type="ECO:0000256" key="2">
    <source>
        <dbReference type="ARBA" id="ARBA00029447"/>
    </source>
</evidence>
<feature type="transmembrane region" description="Helical" evidence="6">
    <location>
        <begin position="12"/>
        <end position="32"/>
    </location>
</feature>
<keyword evidence="4" id="KW-0175">Coiled coil</keyword>
<gene>
    <name evidence="9" type="ORF">J2X19_002725</name>
</gene>
<keyword evidence="6" id="KW-0472">Membrane</keyword>
<dbReference type="Pfam" id="PF12729">
    <property type="entry name" value="4HB_MCP_1"/>
    <property type="match status" value="1"/>
</dbReference>
<dbReference type="PANTHER" id="PTHR43531">
    <property type="entry name" value="PROTEIN ICFG"/>
    <property type="match status" value="1"/>
</dbReference>
<dbReference type="PROSITE" id="PS50885">
    <property type="entry name" value="HAMP"/>
    <property type="match status" value="1"/>
</dbReference>
<keyword evidence="3" id="KW-0807">Transducer</keyword>
<dbReference type="InterPro" id="IPR051310">
    <property type="entry name" value="MCP_chemotaxis"/>
</dbReference>
<comment type="similarity">
    <text evidence="2">Belongs to the methyl-accepting chemotaxis (MCP) protein family.</text>
</comment>
<name>A0ABU2C9S6_9BURK</name>
<dbReference type="RefSeq" id="WP_310373875.1">
    <property type="nucleotide sequence ID" value="NZ_JAVDXT010000002.1"/>
</dbReference>
<dbReference type="InterPro" id="IPR004089">
    <property type="entry name" value="MCPsignal_dom"/>
</dbReference>
<keyword evidence="1" id="KW-0488">Methylation</keyword>
<dbReference type="SMART" id="SM00283">
    <property type="entry name" value="MA"/>
    <property type="match status" value="1"/>
</dbReference>
<protein>
    <submittedName>
        <fullName evidence="9">Methyl-accepting chemotaxis protein</fullName>
    </submittedName>
</protein>
<dbReference type="PANTHER" id="PTHR43531:SF14">
    <property type="entry name" value="METHYL-ACCEPTING CHEMOTAXIS PROTEIN I-RELATED"/>
    <property type="match status" value="1"/>
</dbReference>
<dbReference type="InterPro" id="IPR003660">
    <property type="entry name" value="HAMP_dom"/>
</dbReference>
<keyword evidence="6" id="KW-0812">Transmembrane</keyword>
<evidence type="ECO:0000256" key="3">
    <source>
        <dbReference type="PROSITE-ProRule" id="PRU00284"/>
    </source>
</evidence>
<evidence type="ECO:0000313" key="10">
    <source>
        <dbReference type="Proteomes" id="UP001180487"/>
    </source>
</evidence>
<evidence type="ECO:0000259" key="7">
    <source>
        <dbReference type="PROSITE" id="PS50111"/>
    </source>
</evidence>
<dbReference type="Pfam" id="PF00015">
    <property type="entry name" value="MCPsignal"/>
    <property type="match status" value="1"/>
</dbReference>
<evidence type="ECO:0000256" key="5">
    <source>
        <dbReference type="SAM" id="MobiDB-lite"/>
    </source>
</evidence>
<dbReference type="EMBL" id="JAVDXT010000002">
    <property type="protein sequence ID" value="MDR7378046.1"/>
    <property type="molecule type" value="Genomic_DNA"/>
</dbReference>
<reference evidence="9 10" key="1">
    <citation type="submission" date="2023-07" db="EMBL/GenBank/DDBJ databases">
        <title>Sorghum-associated microbial communities from plants grown in Nebraska, USA.</title>
        <authorList>
            <person name="Schachtman D."/>
        </authorList>
    </citation>
    <scope>NUCLEOTIDE SEQUENCE [LARGE SCALE GENOMIC DNA]</scope>
    <source>
        <strain evidence="9 10">BE313</strain>
    </source>
</reference>
<dbReference type="CDD" id="cd11386">
    <property type="entry name" value="MCP_signal"/>
    <property type="match status" value="1"/>
</dbReference>
<dbReference type="PRINTS" id="PR00260">
    <property type="entry name" value="CHEMTRNSDUCR"/>
</dbReference>
<sequence>MSSLMNSIRGRLGLAFAAVLGLMVLVLVLGLLQQERLGRVAYRLGNELAATERDALHWREILGNQGFNASLLIATSDPAKQQPLRTQIEADIKIIDGLVARYAQGPADEDSDRALLAQLAAAHPVYKAAMNDVLQAVDSGSSDFSRSEFHDKYAPALIGYQKVLGQWAQRQQALMDEGVQAVEAGQTQARSLLVGIGVLACAIGAVLAWSISRSLGIAAGEAVRVANAVAEGNLVVQAQPVKSFGEMTQLLAALQHMQSNLVEVVSTVRSGSEGVATASSEIAQGNHDLSARTEQQASALQQTAASMEELSDNVKQNAANASQANQLALDASKVAGQGGAVVGEVVETMKRINESSRQISDIISVIDGISFQTNILALNAAVEAARAGEQGRGFAVVASEVRSLAQRSATAAKEIKTLIDASVQRVEQGNALVDRAGSTMAQVVAAIKRVTDIMLEISTASHEQSSGVAQVGDAISQIDQATQQNAALVEQMAAAASSLRTLAEEQVHAVSTFRLGDTVHAAHATQSPTRTLASPRLQGIPMSV</sequence>
<feature type="region of interest" description="Disordered" evidence="5">
    <location>
        <begin position="524"/>
        <end position="544"/>
    </location>
</feature>
<evidence type="ECO:0000256" key="1">
    <source>
        <dbReference type="ARBA" id="ARBA00022481"/>
    </source>
</evidence>
<feature type="domain" description="Methyl-accepting transducer" evidence="7">
    <location>
        <begin position="271"/>
        <end position="500"/>
    </location>
</feature>